<proteinExistence type="predicted"/>
<reference evidence="3" key="1">
    <citation type="submission" date="2025-08" db="UniProtKB">
        <authorList>
            <consortium name="RefSeq"/>
        </authorList>
    </citation>
    <scope>IDENTIFICATION</scope>
</reference>
<dbReference type="SMART" id="SM00213">
    <property type="entry name" value="UBQ"/>
    <property type="match status" value="1"/>
</dbReference>
<dbReference type="CDD" id="cd17039">
    <property type="entry name" value="Ubl_ubiquitin_like"/>
    <property type="match status" value="1"/>
</dbReference>
<sequence length="115" mass="12881">MGKIYQITVIGIQGENKTIDVATTEEDFNNSTVLELKKKLVEKLPGNTDPSEIRLLFASKQLEDTDKLSDHGIKNKSTLMSVLRLHGGWTHPMDSLLTPCHQDGYGSTMLYYGRL</sequence>
<dbReference type="Pfam" id="PF00240">
    <property type="entry name" value="ubiquitin"/>
    <property type="match status" value="1"/>
</dbReference>
<dbReference type="PROSITE" id="PS50053">
    <property type="entry name" value="UBIQUITIN_2"/>
    <property type="match status" value="1"/>
</dbReference>
<feature type="domain" description="Ubiquitin-like" evidence="1">
    <location>
        <begin position="5"/>
        <end position="88"/>
    </location>
</feature>
<organism evidence="2 3">
    <name type="scientific">Clupea harengus</name>
    <name type="common">Atlantic herring</name>
    <dbReference type="NCBI Taxonomy" id="7950"/>
    <lineage>
        <taxon>Eukaryota</taxon>
        <taxon>Metazoa</taxon>
        <taxon>Chordata</taxon>
        <taxon>Craniata</taxon>
        <taxon>Vertebrata</taxon>
        <taxon>Euteleostomi</taxon>
        <taxon>Actinopterygii</taxon>
        <taxon>Neopterygii</taxon>
        <taxon>Teleostei</taxon>
        <taxon>Clupei</taxon>
        <taxon>Clupeiformes</taxon>
        <taxon>Clupeoidei</taxon>
        <taxon>Clupeidae</taxon>
        <taxon>Clupea</taxon>
    </lineage>
</organism>
<keyword evidence="2" id="KW-1185">Reference proteome</keyword>
<dbReference type="KEGG" id="char:105904860"/>
<protein>
    <submittedName>
        <fullName evidence="3">Ubiquitin-like</fullName>
    </submittedName>
</protein>
<accession>A0A6P8GPC9</accession>
<dbReference type="OrthoDB" id="428577at2759"/>
<gene>
    <name evidence="3" type="primary">LOC105904860</name>
</gene>
<dbReference type="Proteomes" id="UP000515152">
    <property type="component" value="Chromosome 18"/>
</dbReference>
<evidence type="ECO:0000313" key="2">
    <source>
        <dbReference type="Proteomes" id="UP000515152"/>
    </source>
</evidence>
<dbReference type="InterPro" id="IPR029071">
    <property type="entry name" value="Ubiquitin-like_domsf"/>
</dbReference>
<evidence type="ECO:0000259" key="1">
    <source>
        <dbReference type="PROSITE" id="PS50053"/>
    </source>
</evidence>
<dbReference type="InterPro" id="IPR000626">
    <property type="entry name" value="Ubiquitin-like_dom"/>
</dbReference>
<evidence type="ECO:0000313" key="3">
    <source>
        <dbReference type="RefSeq" id="XP_031441084.1"/>
    </source>
</evidence>
<dbReference type="GeneID" id="105904860"/>
<dbReference type="RefSeq" id="XP_031441084.1">
    <property type="nucleotide sequence ID" value="XM_031585224.2"/>
</dbReference>
<dbReference type="SUPFAM" id="SSF54236">
    <property type="entry name" value="Ubiquitin-like"/>
    <property type="match status" value="1"/>
</dbReference>
<name>A0A6P8GPC9_CLUHA</name>
<dbReference type="AlphaFoldDB" id="A0A6P8GPC9"/>
<dbReference type="Gene3D" id="3.10.20.90">
    <property type="entry name" value="Phosphatidylinositol 3-kinase Catalytic Subunit, Chain A, domain 1"/>
    <property type="match status" value="1"/>
</dbReference>